<proteinExistence type="predicted"/>
<dbReference type="PANTHER" id="PTHR48051:SF1">
    <property type="entry name" value="RAS SUPPRESSOR PROTEIN 1"/>
    <property type="match status" value="1"/>
</dbReference>
<keyword evidence="3" id="KW-0472">Membrane</keyword>
<evidence type="ECO:0000313" key="7">
    <source>
        <dbReference type="Proteomes" id="UP000266643"/>
    </source>
</evidence>
<dbReference type="Gene3D" id="3.80.10.10">
    <property type="entry name" value="Ribonuclease Inhibitor"/>
    <property type="match status" value="2"/>
</dbReference>
<keyword evidence="3" id="KW-0812">Transmembrane</keyword>
<dbReference type="PROSITE" id="PS51450">
    <property type="entry name" value="LRR"/>
    <property type="match status" value="2"/>
</dbReference>
<name>A0A397CRI9_APHAT</name>
<dbReference type="GO" id="GO:0005737">
    <property type="term" value="C:cytoplasm"/>
    <property type="evidence" value="ECO:0007669"/>
    <property type="project" value="TreeGrafter"/>
</dbReference>
<dbReference type="InterPro" id="IPR032675">
    <property type="entry name" value="LRR_dom_sf"/>
</dbReference>
<accession>A0A397CRI9</accession>
<dbReference type="SMART" id="SM00364">
    <property type="entry name" value="LRR_BAC"/>
    <property type="match status" value="5"/>
</dbReference>
<dbReference type="PANTHER" id="PTHR48051">
    <property type="match status" value="1"/>
</dbReference>
<dbReference type="InterPro" id="IPR001611">
    <property type="entry name" value="Leu-rich_rpt"/>
</dbReference>
<feature type="non-terminal residue" evidence="4">
    <location>
        <position position="1"/>
    </location>
</feature>
<organism evidence="4 7">
    <name type="scientific">Aphanomyces astaci</name>
    <name type="common">Crayfish plague agent</name>
    <dbReference type="NCBI Taxonomy" id="112090"/>
    <lineage>
        <taxon>Eukaryota</taxon>
        <taxon>Sar</taxon>
        <taxon>Stramenopiles</taxon>
        <taxon>Oomycota</taxon>
        <taxon>Saprolegniomycetes</taxon>
        <taxon>Saprolegniales</taxon>
        <taxon>Verrucalvaceae</taxon>
        <taxon>Aphanomyces</taxon>
    </lineage>
</organism>
<gene>
    <name evidence="4" type="ORF">DYB30_002228</name>
    <name evidence="5" type="ORF">DYB38_006573</name>
</gene>
<dbReference type="EMBL" id="QUTD01007935">
    <property type="protein sequence ID" value="RHY48217.1"/>
    <property type="molecule type" value="Genomic_DNA"/>
</dbReference>
<dbReference type="InterPro" id="IPR003591">
    <property type="entry name" value="Leu-rich_rpt_typical-subtyp"/>
</dbReference>
<evidence type="ECO:0000313" key="5">
    <source>
        <dbReference type="EMBL" id="RHY66302.1"/>
    </source>
</evidence>
<dbReference type="InterPro" id="IPR050216">
    <property type="entry name" value="LRR_domain-containing"/>
</dbReference>
<keyword evidence="3" id="KW-1133">Transmembrane helix</keyword>
<keyword evidence="2" id="KW-0677">Repeat</keyword>
<evidence type="ECO:0000256" key="2">
    <source>
        <dbReference type="ARBA" id="ARBA00022737"/>
    </source>
</evidence>
<dbReference type="VEuPathDB" id="FungiDB:H257_10443"/>
<evidence type="ECO:0000256" key="1">
    <source>
        <dbReference type="ARBA" id="ARBA00022614"/>
    </source>
</evidence>
<dbReference type="Proteomes" id="UP000265716">
    <property type="component" value="Unassembled WGS sequence"/>
</dbReference>
<reference evidence="6 7" key="1">
    <citation type="submission" date="2018-08" db="EMBL/GenBank/DDBJ databases">
        <title>Aphanomyces genome sequencing and annotation.</title>
        <authorList>
            <person name="Minardi D."/>
            <person name="Oidtmann B."/>
            <person name="Van Der Giezen M."/>
            <person name="Studholme D.J."/>
        </authorList>
    </citation>
    <scope>NUCLEOTIDE SEQUENCE [LARGE SCALE GENOMIC DNA]</scope>
    <source>
        <strain evidence="4 7">D2</strain>
        <strain evidence="5 6">SA</strain>
    </source>
</reference>
<comment type="caution">
    <text evidence="4">The sequence shown here is derived from an EMBL/GenBank/DDBJ whole genome shotgun (WGS) entry which is preliminary data.</text>
</comment>
<dbReference type="Proteomes" id="UP000266643">
    <property type="component" value="Unassembled WGS sequence"/>
</dbReference>
<evidence type="ECO:0000313" key="4">
    <source>
        <dbReference type="EMBL" id="RHY48217.1"/>
    </source>
</evidence>
<sequence>TSFSETDRAARLVDIKVHTSAILAKAMDRKSAKALAAQRSFAHTSFMSGISTNLRHRYHTTTCLYVLFELIITRFESNHMDNNPTVIANNLRNLKFTEDSCIDTLAVELNDLMERYRASMTPPTFNAMDAAAISSIDGYTYIWIYHTLCVLSKAFIADTDLWDVIKNYVSTARATRVVMTVTVVVVMTVVMVALVAVTVDVIVLAVMTVTPTVLLLMPSPVTLGTAVLRLLPITPSYHPPSTVDMGNSGSSREKKDAKAITKKSVQAQKIERAHATGILSLKGCKLKQIPADVFSIPTLHTLDLSQNAIKELPSHITQLVALKTLKVDGNLLTRVPDLSSLVKLNNFVADNNAIVTIDGLPTSLSKLSVRNNQLTSLPSCMSSLVGLETLDVAQNLIAELPPGIAECVQLKEVNVDHNRLQYVPSALVQCKKLTSLFARHNCLGPTQSFAPEFLVNSTVNVMQLEGNPLTKHDFEAMEGVSAFLERRKNLKDKEIHGGLSTDVSLCGLD</sequence>
<dbReference type="SMART" id="SM00369">
    <property type="entry name" value="LRR_TYP"/>
    <property type="match status" value="5"/>
</dbReference>
<dbReference type="Pfam" id="PF13855">
    <property type="entry name" value="LRR_8"/>
    <property type="match status" value="1"/>
</dbReference>
<protein>
    <submittedName>
        <fullName evidence="4">Uncharacterized protein</fullName>
    </submittedName>
</protein>
<dbReference type="AlphaFoldDB" id="A0A397CRI9"/>
<dbReference type="SUPFAM" id="SSF52058">
    <property type="entry name" value="L domain-like"/>
    <property type="match status" value="1"/>
</dbReference>
<evidence type="ECO:0000256" key="3">
    <source>
        <dbReference type="SAM" id="Phobius"/>
    </source>
</evidence>
<feature type="transmembrane region" description="Helical" evidence="3">
    <location>
        <begin position="177"/>
        <end position="207"/>
    </location>
</feature>
<keyword evidence="1" id="KW-0433">Leucine-rich repeat</keyword>
<evidence type="ECO:0000313" key="6">
    <source>
        <dbReference type="Proteomes" id="UP000265716"/>
    </source>
</evidence>
<dbReference type="EMBL" id="QUTC01004148">
    <property type="protein sequence ID" value="RHY66302.1"/>
    <property type="molecule type" value="Genomic_DNA"/>
</dbReference>
<dbReference type="VEuPathDB" id="FungiDB:H257_18257"/>